<accession>A0A1S7FYX1</accession>
<proteinExistence type="predicted"/>
<accession>A0A1S7FSV5</accession>
<keyword evidence="4" id="KW-1185">Reference proteome</keyword>
<dbReference type="RefSeq" id="WP_036058576.1">
    <property type="nucleotide sequence ID" value="NZ_CP011102.1"/>
</dbReference>
<protein>
    <submittedName>
        <fullName evidence="3">Excisionase</fullName>
    </submittedName>
</protein>
<sequence length="76" mass="8481">MSDVEVVRFFALLGFLLTVFAIFCYKVGYHDARKKMKGGGQIESIEKARHEAATSRTSTHKTIPKHILTRNGVGSK</sequence>
<dbReference type="KEGG" id="lwi:UE46_05190"/>
<dbReference type="Proteomes" id="UP000223060">
    <property type="component" value="Chromosome"/>
</dbReference>
<dbReference type="EMBL" id="CP011102">
    <property type="protein sequence ID" value="AQY50480.1"/>
    <property type="molecule type" value="Genomic_DNA"/>
</dbReference>
<keyword evidence="2" id="KW-0472">Membrane</keyword>
<gene>
    <name evidence="3" type="ORF">UE46_05190</name>
</gene>
<evidence type="ECO:0000256" key="2">
    <source>
        <dbReference type="SAM" id="Phobius"/>
    </source>
</evidence>
<keyword evidence="2" id="KW-0812">Transmembrane</keyword>
<organism evidence="3 4">
    <name type="scientific">Listeria weihenstephanensis</name>
    <dbReference type="NCBI Taxonomy" id="1006155"/>
    <lineage>
        <taxon>Bacteria</taxon>
        <taxon>Bacillati</taxon>
        <taxon>Bacillota</taxon>
        <taxon>Bacilli</taxon>
        <taxon>Bacillales</taxon>
        <taxon>Listeriaceae</taxon>
        <taxon>Listeria</taxon>
    </lineage>
</organism>
<name>A0A1S7FSV5_9LIST</name>
<feature type="transmembrane region" description="Helical" evidence="2">
    <location>
        <begin position="6"/>
        <end position="27"/>
    </location>
</feature>
<reference evidence="4" key="1">
    <citation type="submission" date="2015-03" db="EMBL/GenBank/DDBJ databases">
        <authorList>
            <person name="Ferrari E."/>
            <person name="Walter M.C."/>
            <person name="Huptas C."/>
            <person name="Scherer S."/>
            <person name="Mueller-Herbst S."/>
        </authorList>
    </citation>
    <scope>NUCLEOTIDE SEQUENCE [LARGE SCALE GENOMIC DNA]</scope>
    <source>
        <strain evidence="4">LWP01</strain>
    </source>
</reference>
<evidence type="ECO:0000256" key="1">
    <source>
        <dbReference type="SAM" id="MobiDB-lite"/>
    </source>
</evidence>
<evidence type="ECO:0000313" key="4">
    <source>
        <dbReference type="Proteomes" id="UP000223060"/>
    </source>
</evidence>
<feature type="compositionally biased region" description="Basic residues" evidence="1">
    <location>
        <begin position="58"/>
        <end position="68"/>
    </location>
</feature>
<dbReference type="AlphaFoldDB" id="A0A1S7FSV5"/>
<keyword evidence="2" id="KW-1133">Transmembrane helix</keyword>
<feature type="region of interest" description="Disordered" evidence="1">
    <location>
        <begin position="47"/>
        <end position="76"/>
    </location>
</feature>
<evidence type="ECO:0000313" key="3">
    <source>
        <dbReference type="EMBL" id="AQY50480.1"/>
    </source>
</evidence>